<evidence type="ECO:0000259" key="3">
    <source>
        <dbReference type="PROSITE" id="PS50011"/>
    </source>
</evidence>
<reference evidence="4 5" key="1">
    <citation type="journal article" date="2019" name="Int. J. Syst. Evol. Microbiol.">
        <title>The Global Catalogue of Microorganisms (GCM) 10K type strain sequencing project: providing services to taxonomists for standard genome sequencing and annotation.</title>
        <authorList>
            <consortium name="The Broad Institute Genomics Platform"/>
            <consortium name="The Broad Institute Genome Sequencing Center for Infectious Disease"/>
            <person name="Wu L."/>
            <person name="Ma J."/>
        </authorList>
    </citation>
    <scope>NUCLEOTIDE SEQUENCE [LARGE SCALE GENOMIC DNA]</scope>
    <source>
        <strain evidence="4 5">JCM 16114</strain>
    </source>
</reference>
<dbReference type="EMBL" id="BAAAQX010000006">
    <property type="protein sequence ID" value="GAA2207469.1"/>
    <property type="molecule type" value="Genomic_DNA"/>
</dbReference>
<gene>
    <name evidence="4" type="ORF">GCM10009850_029270</name>
</gene>
<organism evidence="4 5">
    <name type="scientific">Nonomuraea monospora</name>
    <dbReference type="NCBI Taxonomy" id="568818"/>
    <lineage>
        <taxon>Bacteria</taxon>
        <taxon>Bacillati</taxon>
        <taxon>Actinomycetota</taxon>
        <taxon>Actinomycetes</taxon>
        <taxon>Streptosporangiales</taxon>
        <taxon>Streptosporangiaceae</taxon>
        <taxon>Nonomuraea</taxon>
    </lineage>
</organism>
<dbReference type="InterPro" id="IPR017441">
    <property type="entry name" value="Protein_kinase_ATP_BS"/>
</dbReference>
<dbReference type="RefSeq" id="WP_344474695.1">
    <property type="nucleotide sequence ID" value="NZ_BAAAQX010000006.1"/>
</dbReference>
<evidence type="ECO:0000313" key="4">
    <source>
        <dbReference type="EMBL" id="GAA2207469.1"/>
    </source>
</evidence>
<evidence type="ECO:0000256" key="1">
    <source>
        <dbReference type="PROSITE-ProRule" id="PRU10141"/>
    </source>
</evidence>
<keyword evidence="1" id="KW-0547">Nucleotide-binding</keyword>
<keyword evidence="1" id="KW-0067">ATP-binding</keyword>
<accession>A0ABN3CDV0</accession>
<sequence>MTPAQPGHRVGGRYRLIAVLGSGGFGQVWRAHDEILDVEVAVKELRLLPGMSQAEQTKRLERTGRASCTATSSPRT</sequence>
<feature type="region of interest" description="Disordered" evidence="2">
    <location>
        <begin position="56"/>
        <end position="76"/>
    </location>
</feature>
<keyword evidence="5" id="KW-1185">Reference proteome</keyword>
<dbReference type="InterPro" id="IPR011009">
    <property type="entry name" value="Kinase-like_dom_sf"/>
</dbReference>
<name>A0ABN3CDV0_9ACTN</name>
<dbReference type="Gene3D" id="3.30.200.20">
    <property type="entry name" value="Phosphorylase Kinase, domain 1"/>
    <property type="match status" value="1"/>
</dbReference>
<dbReference type="InterPro" id="IPR000719">
    <property type="entry name" value="Prot_kinase_dom"/>
</dbReference>
<feature type="compositionally biased region" description="Polar residues" evidence="2">
    <location>
        <begin position="66"/>
        <end position="76"/>
    </location>
</feature>
<dbReference type="PROSITE" id="PS00107">
    <property type="entry name" value="PROTEIN_KINASE_ATP"/>
    <property type="match status" value="1"/>
</dbReference>
<dbReference type="SUPFAM" id="SSF56112">
    <property type="entry name" value="Protein kinase-like (PK-like)"/>
    <property type="match status" value="1"/>
</dbReference>
<evidence type="ECO:0000313" key="5">
    <source>
        <dbReference type="Proteomes" id="UP001499843"/>
    </source>
</evidence>
<feature type="domain" description="Protein kinase" evidence="3">
    <location>
        <begin position="14"/>
        <end position="76"/>
    </location>
</feature>
<dbReference type="PROSITE" id="PS50011">
    <property type="entry name" value="PROTEIN_KINASE_DOM"/>
    <property type="match status" value="1"/>
</dbReference>
<feature type="binding site" evidence="1">
    <location>
        <position position="43"/>
    </location>
    <ligand>
        <name>ATP</name>
        <dbReference type="ChEBI" id="CHEBI:30616"/>
    </ligand>
</feature>
<dbReference type="Proteomes" id="UP001499843">
    <property type="component" value="Unassembled WGS sequence"/>
</dbReference>
<comment type="caution">
    <text evidence="4">The sequence shown here is derived from an EMBL/GenBank/DDBJ whole genome shotgun (WGS) entry which is preliminary data.</text>
</comment>
<protein>
    <recommendedName>
        <fullName evidence="3">Protein kinase domain-containing protein</fullName>
    </recommendedName>
</protein>
<proteinExistence type="predicted"/>
<evidence type="ECO:0000256" key="2">
    <source>
        <dbReference type="SAM" id="MobiDB-lite"/>
    </source>
</evidence>